<organism evidence="5 6">
    <name type="scientific">Actinomyces johnsonii</name>
    <dbReference type="NCBI Taxonomy" id="544581"/>
    <lineage>
        <taxon>Bacteria</taxon>
        <taxon>Bacillati</taxon>
        <taxon>Actinomycetota</taxon>
        <taxon>Actinomycetes</taxon>
        <taxon>Actinomycetales</taxon>
        <taxon>Actinomycetaceae</taxon>
        <taxon>Actinomyces</taxon>
    </lineage>
</organism>
<evidence type="ECO:0000259" key="4">
    <source>
        <dbReference type="Pfam" id="PF00294"/>
    </source>
</evidence>
<dbReference type="GO" id="GO:0016301">
    <property type="term" value="F:kinase activity"/>
    <property type="evidence" value="ECO:0007669"/>
    <property type="project" value="UniProtKB-KW"/>
</dbReference>
<evidence type="ECO:0000313" key="6">
    <source>
        <dbReference type="Proteomes" id="UP000319010"/>
    </source>
</evidence>
<name>A0A508A4E0_9ACTO</name>
<accession>A0A508A4E0</accession>
<reference evidence="5 6" key="1">
    <citation type="submission" date="2019-06" db="EMBL/GenBank/DDBJ databases">
        <title>Draft genome sequence of Actinomyces johnsonii CCUG 34287T.</title>
        <authorList>
            <person name="Salva-Serra F."/>
            <person name="Cardew S."/>
            <person name="Moore E."/>
        </authorList>
    </citation>
    <scope>NUCLEOTIDE SEQUENCE [LARGE SCALE GENOMIC DNA]</scope>
    <source>
        <strain evidence="5 6">CCUG 34287</strain>
    </source>
</reference>
<proteinExistence type="predicted"/>
<dbReference type="Pfam" id="PF00294">
    <property type="entry name" value="PfkB"/>
    <property type="match status" value="1"/>
</dbReference>
<dbReference type="PANTHER" id="PTHR10584">
    <property type="entry name" value="SUGAR KINASE"/>
    <property type="match status" value="1"/>
</dbReference>
<feature type="compositionally biased region" description="Basic and acidic residues" evidence="3">
    <location>
        <begin position="299"/>
        <end position="308"/>
    </location>
</feature>
<dbReference type="SUPFAM" id="SSF53613">
    <property type="entry name" value="Ribokinase-like"/>
    <property type="match status" value="1"/>
</dbReference>
<dbReference type="Gene3D" id="3.40.1190.20">
    <property type="match status" value="1"/>
</dbReference>
<keyword evidence="2 5" id="KW-0418">Kinase</keyword>
<evidence type="ECO:0000313" key="5">
    <source>
        <dbReference type="EMBL" id="TQD43633.1"/>
    </source>
</evidence>
<dbReference type="PANTHER" id="PTHR10584:SF166">
    <property type="entry name" value="RIBOKINASE"/>
    <property type="match status" value="1"/>
</dbReference>
<keyword evidence="1" id="KW-0808">Transferase</keyword>
<dbReference type="InterPro" id="IPR011611">
    <property type="entry name" value="PfkB_dom"/>
</dbReference>
<evidence type="ECO:0000256" key="2">
    <source>
        <dbReference type="ARBA" id="ARBA00022777"/>
    </source>
</evidence>
<feature type="domain" description="Carbohydrate kinase PfkB" evidence="4">
    <location>
        <begin position="42"/>
        <end position="292"/>
    </location>
</feature>
<evidence type="ECO:0000256" key="1">
    <source>
        <dbReference type="ARBA" id="ARBA00022679"/>
    </source>
</evidence>
<dbReference type="AlphaFoldDB" id="A0A508A4E0"/>
<gene>
    <name evidence="5" type="ORF">FK256_04810</name>
</gene>
<protein>
    <submittedName>
        <fullName evidence="5">Ribokinase</fullName>
    </submittedName>
</protein>
<dbReference type="Proteomes" id="UP000319010">
    <property type="component" value="Unassembled WGS sequence"/>
</dbReference>
<evidence type="ECO:0000256" key="3">
    <source>
        <dbReference type="SAM" id="MobiDB-lite"/>
    </source>
</evidence>
<dbReference type="RefSeq" id="WP_021607904.1">
    <property type="nucleotide sequence ID" value="NZ_JASPFB010000002.1"/>
</dbReference>
<dbReference type="EMBL" id="VICB01000005">
    <property type="protein sequence ID" value="TQD43633.1"/>
    <property type="molecule type" value="Genomic_DNA"/>
</dbReference>
<feature type="region of interest" description="Disordered" evidence="3">
    <location>
        <begin position="299"/>
        <end position="326"/>
    </location>
</feature>
<dbReference type="InterPro" id="IPR029056">
    <property type="entry name" value="Ribokinase-like"/>
</dbReference>
<sequence length="326" mass="34133">MTLFRPACFISTGSILIDIPLHVSRVPTPGGAITGASSGPVVGGGYTVVSAAARQGVPAALAATLGTGPNSARVRESMRLDQVELLVEELVGDIGTCTTLIEPSGRRTFITTAGVEGEPQREDLESLDLREGDWVYATGYDLAHYTSRGILADWLLSVPDGVGLVIDLGPVQPDIPDQVLLPLLSRATMLTGNDLEMSRLEERLGGPSSIRRACPRALIVRRTGVHGCILHPVGSEPIEVPGFMRDVVDTTGAGDTHTGVLVAGLLDGLDVVEAARRANAAAAHAVACIGPAQAPRREEIDGFLRDAPEGSWPSDDDSQRSSGRPG</sequence>
<comment type="caution">
    <text evidence="5">The sequence shown here is derived from an EMBL/GenBank/DDBJ whole genome shotgun (WGS) entry which is preliminary data.</text>
</comment>